<dbReference type="Pfam" id="PF00497">
    <property type="entry name" value="SBP_bac_3"/>
    <property type="match status" value="1"/>
</dbReference>
<keyword evidence="1" id="KW-0732">Signal</keyword>
<gene>
    <name evidence="3" type="primary">glnH_2</name>
    <name evidence="3" type="ORF">GALL_399240</name>
</gene>
<organism evidence="3">
    <name type="scientific">mine drainage metagenome</name>
    <dbReference type="NCBI Taxonomy" id="410659"/>
    <lineage>
        <taxon>unclassified sequences</taxon>
        <taxon>metagenomes</taxon>
        <taxon>ecological metagenomes</taxon>
    </lineage>
</organism>
<dbReference type="PANTHER" id="PTHR35936">
    <property type="entry name" value="MEMBRANE-BOUND LYTIC MUREIN TRANSGLYCOSYLASE F"/>
    <property type="match status" value="1"/>
</dbReference>
<dbReference type="SUPFAM" id="SSF53850">
    <property type="entry name" value="Periplasmic binding protein-like II"/>
    <property type="match status" value="1"/>
</dbReference>
<dbReference type="InterPro" id="IPR001638">
    <property type="entry name" value="Solute-binding_3/MltF_N"/>
</dbReference>
<dbReference type="PANTHER" id="PTHR35936:SF17">
    <property type="entry name" value="ARGININE-BINDING EXTRACELLULAR PROTEIN ARTP"/>
    <property type="match status" value="1"/>
</dbReference>
<evidence type="ECO:0000259" key="2">
    <source>
        <dbReference type="SMART" id="SM00062"/>
    </source>
</evidence>
<dbReference type="EMBL" id="MLJW01001412">
    <property type="protein sequence ID" value="OIQ78377.1"/>
    <property type="molecule type" value="Genomic_DNA"/>
</dbReference>
<feature type="domain" description="Solute-binding protein family 3/N-terminal" evidence="2">
    <location>
        <begin position="13"/>
        <end position="239"/>
    </location>
</feature>
<evidence type="ECO:0000313" key="3">
    <source>
        <dbReference type="EMBL" id="OIQ78377.1"/>
    </source>
</evidence>
<comment type="caution">
    <text evidence="3">The sequence shown here is derived from an EMBL/GenBank/DDBJ whole genome shotgun (WGS) entry which is preliminary data.</text>
</comment>
<dbReference type="Gene3D" id="3.40.190.10">
    <property type="entry name" value="Periplasmic binding protein-like II"/>
    <property type="match status" value="2"/>
</dbReference>
<dbReference type="CDD" id="cd01004">
    <property type="entry name" value="PBP2_MidA_like"/>
    <property type="match status" value="1"/>
</dbReference>
<dbReference type="SMART" id="SM00062">
    <property type="entry name" value="PBPb"/>
    <property type="match status" value="1"/>
</dbReference>
<protein>
    <submittedName>
        <fullName evidence="3">Glutamine-binding periplasmic protein</fullName>
    </submittedName>
</protein>
<accession>A0A1J5Q3U6</accession>
<proteinExistence type="predicted"/>
<name>A0A1J5Q3U6_9ZZZZ</name>
<reference evidence="3" key="1">
    <citation type="submission" date="2016-10" db="EMBL/GenBank/DDBJ databases">
        <title>Sequence of Gallionella enrichment culture.</title>
        <authorList>
            <person name="Poehlein A."/>
            <person name="Muehling M."/>
            <person name="Daniel R."/>
        </authorList>
    </citation>
    <scope>NUCLEOTIDE SEQUENCE</scope>
</reference>
<sequence length="254" mass="26987">MIKVPAKYQKKGSLIVATDASYAPMEFIDKDGKTVVGMDVDIGHAIGKILGLKLKFENASFDSIIPALQSGKYDVGMSSFSDTKKREEVVDFVTYFSAGTSFYVKAHSDLKVNGLDDLCGKSVAIEKGTTQVDDANAQSKKCTDAGKQAVTLLVFPDQNGANLAIASGRAQAGLADSPVAAWIVKESRNQFKLTGAAYNTVSYGVAVPKGSDLAAPLHEAINQLIKSGEYANILRKWGITQGGLKESKVNDAAE</sequence>
<dbReference type="AlphaFoldDB" id="A0A1J5Q3U6"/>
<evidence type="ECO:0000256" key="1">
    <source>
        <dbReference type="ARBA" id="ARBA00022729"/>
    </source>
</evidence>